<comment type="caution">
    <text evidence="2">The sequence shown here is derived from an EMBL/GenBank/DDBJ whole genome shotgun (WGS) entry which is preliminary data.</text>
</comment>
<dbReference type="GO" id="GO:0006270">
    <property type="term" value="P:DNA replication initiation"/>
    <property type="evidence" value="ECO:0007669"/>
    <property type="project" value="TreeGrafter"/>
</dbReference>
<protein>
    <submittedName>
        <fullName evidence="2">Uncharacterized protein</fullName>
    </submittedName>
</protein>
<dbReference type="GO" id="GO:0005730">
    <property type="term" value="C:nucleolus"/>
    <property type="evidence" value="ECO:0007669"/>
    <property type="project" value="TreeGrafter"/>
</dbReference>
<feature type="compositionally biased region" description="Basic residues" evidence="1">
    <location>
        <begin position="305"/>
        <end position="321"/>
    </location>
</feature>
<feature type="compositionally biased region" description="Basic and acidic residues" evidence="1">
    <location>
        <begin position="290"/>
        <end position="301"/>
    </location>
</feature>
<dbReference type="PANTHER" id="PTHR14428">
    <property type="entry name" value="NUCLEOLAR COMPLEX PROTEIN 3"/>
    <property type="match status" value="1"/>
</dbReference>
<dbReference type="InterPro" id="IPR016903">
    <property type="entry name" value="Nucleolar_cplx-assoc_3"/>
</dbReference>
<feature type="region of interest" description="Disordered" evidence="1">
    <location>
        <begin position="36"/>
        <end position="62"/>
    </location>
</feature>
<evidence type="ECO:0000256" key="1">
    <source>
        <dbReference type="SAM" id="MobiDB-lite"/>
    </source>
</evidence>
<feature type="region of interest" description="Disordered" evidence="1">
    <location>
        <begin position="255"/>
        <end position="342"/>
    </location>
</feature>
<sequence>MNLVSPQNTGDQKVVSTRAKVGRALKKIADIEGAEDLWFSPSSTDSSRSDGDGEEPSQEGGPIMLDEALDLLGRRWDRINGAQALKLLPRETKLQLLWTGPLMSEAAGIEMLGQIRCCYRNGVISPEEKTDSALVDVEVAGGGCSSVAKGDLGKKRREGIAILVSPNEIGREGNKGEMDLGFKHGLRFGHLGFGARVLNTGEWAVKKLCCKTVKSLFADEGKHGGEATVEAVQLIADYVRTRACQLHPDSIEAKKSEGLQFAQESSRRGEAVGARSDIPSEDCTSLPGRKIGDFTRMDSGEGSRPLKKNQKRNMRRRRLRRERNFQPVGRLSEDSVESPNREVARRGLKVGGVDSGFGLRDSLVGGPGSESGGIRNPVRCVRAGSSGVDGLVEGSGPLVWAGRAQDVLSGQDPFVLKASGEPEPLKGVGGSLSAQAAQELRRSSSRLHFIESGNKRIPVAASVELQCDQEALGQGEEDHCSWDLRNLSNGEEQRVAEGELALPHRAAFEAEVNPDLVTPVHDVREASEEGGGRVSPALGVDGQLGVGHRAVLQEPLNGRFWVEGSGGLELEHYTPLVFGDLEVEPKVRWLNAEGPVSTNLGHVVVGEVLGSHSDKPRALQSQIGGVAQKQGKEFSSLAVSFCGREAVADILESPPGLREEGKEQGAQHSGSSSILVPREKQGGASQGPELNCSILGRQKPLLPIMTPGEVSGWVVANVEAVGVELGVSTDGQDSAVRSLYRQIEGSPVKDKSGPNER</sequence>
<accession>A0A834YMX2</accession>
<evidence type="ECO:0000313" key="2">
    <source>
        <dbReference type="EMBL" id="KAF8389468.1"/>
    </source>
</evidence>
<feature type="region of interest" description="Disordered" evidence="1">
    <location>
        <begin position="655"/>
        <end position="690"/>
    </location>
</feature>
<dbReference type="Proteomes" id="UP000655225">
    <property type="component" value="Unassembled WGS sequence"/>
</dbReference>
<dbReference type="EMBL" id="JABCRI010000019">
    <property type="protein sequence ID" value="KAF8389468.1"/>
    <property type="molecule type" value="Genomic_DNA"/>
</dbReference>
<keyword evidence="3" id="KW-1185">Reference proteome</keyword>
<reference evidence="2 3" key="1">
    <citation type="submission" date="2020-04" db="EMBL/GenBank/DDBJ databases">
        <title>Plant Genome Project.</title>
        <authorList>
            <person name="Zhang R.-G."/>
        </authorList>
    </citation>
    <scope>NUCLEOTIDE SEQUENCE [LARGE SCALE GENOMIC DNA]</scope>
    <source>
        <strain evidence="2">YNK0</strain>
        <tissue evidence="2">Leaf</tissue>
    </source>
</reference>
<dbReference type="GO" id="GO:0003682">
    <property type="term" value="F:chromatin binding"/>
    <property type="evidence" value="ECO:0007669"/>
    <property type="project" value="TreeGrafter"/>
</dbReference>
<dbReference type="AlphaFoldDB" id="A0A834YMX2"/>
<dbReference type="OrthoDB" id="10684390at2759"/>
<name>A0A834YMX2_TETSI</name>
<dbReference type="PANTHER" id="PTHR14428:SF5">
    <property type="entry name" value="NUCLEOLAR COMPLEX PROTEIN 3 HOMOLOG"/>
    <property type="match status" value="1"/>
</dbReference>
<organism evidence="2 3">
    <name type="scientific">Tetracentron sinense</name>
    <name type="common">Spur-leaf</name>
    <dbReference type="NCBI Taxonomy" id="13715"/>
    <lineage>
        <taxon>Eukaryota</taxon>
        <taxon>Viridiplantae</taxon>
        <taxon>Streptophyta</taxon>
        <taxon>Embryophyta</taxon>
        <taxon>Tracheophyta</taxon>
        <taxon>Spermatophyta</taxon>
        <taxon>Magnoliopsida</taxon>
        <taxon>Trochodendrales</taxon>
        <taxon>Trochodendraceae</taxon>
        <taxon>Tetracentron</taxon>
    </lineage>
</organism>
<gene>
    <name evidence="2" type="ORF">HHK36_026163</name>
</gene>
<proteinExistence type="predicted"/>
<evidence type="ECO:0000313" key="3">
    <source>
        <dbReference type="Proteomes" id="UP000655225"/>
    </source>
</evidence>